<evidence type="ECO:0000313" key="5">
    <source>
        <dbReference type="Proteomes" id="UP001280581"/>
    </source>
</evidence>
<dbReference type="Pfam" id="PF05368">
    <property type="entry name" value="NmrA"/>
    <property type="match status" value="1"/>
</dbReference>
<dbReference type="SUPFAM" id="SSF51735">
    <property type="entry name" value="NAD(P)-binding Rossmann-fold domains"/>
    <property type="match status" value="1"/>
</dbReference>
<evidence type="ECO:0000256" key="2">
    <source>
        <dbReference type="ARBA" id="ARBA00022857"/>
    </source>
</evidence>
<dbReference type="InterPro" id="IPR051164">
    <property type="entry name" value="NmrA-like_oxidored"/>
</dbReference>
<evidence type="ECO:0000256" key="1">
    <source>
        <dbReference type="ARBA" id="ARBA00006328"/>
    </source>
</evidence>
<comment type="caution">
    <text evidence="4">The sequence shown here is derived from an EMBL/GenBank/DDBJ whole genome shotgun (WGS) entry which is preliminary data.</text>
</comment>
<evidence type="ECO:0000313" key="4">
    <source>
        <dbReference type="EMBL" id="KAK3214038.1"/>
    </source>
</evidence>
<dbReference type="InterPro" id="IPR008030">
    <property type="entry name" value="NmrA-like"/>
</dbReference>
<dbReference type="EMBL" id="WVTA01000004">
    <property type="protein sequence ID" value="KAK3214038.1"/>
    <property type="molecule type" value="Genomic_DNA"/>
</dbReference>
<dbReference type="PANTHER" id="PTHR42748">
    <property type="entry name" value="NITROGEN METABOLITE REPRESSION PROTEIN NMRA FAMILY MEMBER"/>
    <property type="match status" value="1"/>
</dbReference>
<name>A0AAN6M1C4_9PLEO</name>
<organism evidence="4 5">
    <name type="scientific">Pseudopithomyces chartarum</name>
    <dbReference type="NCBI Taxonomy" id="1892770"/>
    <lineage>
        <taxon>Eukaryota</taxon>
        <taxon>Fungi</taxon>
        <taxon>Dikarya</taxon>
        <taxon>Ascomycota</taxon>
        <taxon>Pezizomycotina</taxon>
        <taxon>Dothideomycetes</taxon>
        <taxon>Pleosporomycetidae</taxon>
        <taxon>Pleosporales</taxon>
        <taxon>Massarineae</taxon>
        <taxon>Didymosphaeriaceae</taxon>
        <taxon>Pseudopithomyces</taxon>
    </lineage>
</organism>
<dbReference type="AlphaFoldDB" id="A0AAN6M1C4"/>
<dbReference type="Proteomes" id="UP001280581">
    <property type="component" value="Unassembled WGS sequence"/>
</dbReference>
<keyword evidence="5" id="KW-1185">Reference proteome</keyword>
<sequence length="169" mass="17944">MSQILAIFGATGQQGRSVLNHVLRTPSLSHQYTIRALTRDPTSPAALSLSQTPNVDIHPADVQDRPSLDAALHGVHTVFAMTTPLVGPGAPEGDAALTWEYENAVRIADAALAAGVRYLIFSTLPSVRDISGGKYTAVTPFDAKAEAEKYIRGLGPRMQKGGRRGVDAI</sequence>
<feature type="domain" description="NmrA-like" evidence="3">
    <location>
        <begin position="2"/>
        <end position="155"/>
    </location>
</feature>
<comment type="similarity">
    <text evidence="1">Belongs to the NmrA-type oxidoreductase family.</text>
</comment>
<dbReference type="InterPro" id="IPR036291">
    <property type="entry name" value="NAD(P)-bd_dom_sf"/>
</dbReference>
<keyword evidence="2" id="KW-0521">NADP</keyword>
<dbReference type="GO" id="GO:0005634">
    <property type="term" value="C:nucleus"/>
    <property type="evidence" value="ECO:0007669"/>
    <property type="project" value="TreeGrafter"/>
</dbReference>
<protein>
    <recommendedName>
        <fullName evidence="3">NmrA-like domain-containing protein</fullName>
    </recommendedName>
</protein>
<reference evidence="4 5" key="1">
    <citation type="submission" date="2021-02" db="EMBL/GenBank/DDBJ databases">
        <title>Genome assembly of Pseudopithomyces chartarum.</title>
        <authorList>
            <person name="Jauregui R."/>
            <person name="Singh J."/>
            <person name="Voisey C."/>
        </authorList>
    </citation>
    <scope>NUCLEOTIDE SEQUENCE [LARGE SCALE GENOMIC DNA]</scope>
    <source>
        <strain evidence="4 5">AGR01</strain>
    </source>
</reference>
<dbReference type="Gene3D" id="3.40.50.720">
    <property type="entry name" value="NAD(P)-binding Rossmann-like Domain"/>
    <property type="match status" value="1"/>
</dbReference>
<accession>A0AAN6M1C4</accession>
<proteinExistence type="inferred from homology"/>
<evidence type="ECO:0000259" key="3">
    <source>
        <dbReference type="Pfam" id="PF05368"/>
    </source>
</evidence>
<gene>
    <name evidence="4" type="ORF">GRF29_28g1874795</name>
</gene>
<dbReference type="PANTHER" id="PTHR42748:SF11">
    <property type="entry name" value="NMRA-LIKE DOMAIN-CONTAINING PROTEIN"/>
    <property type="match status" value="1"/>
</dbReference>